<accession>A0A327QVD0</accession>
<dbReference type="Gene3D" id="3.30.530.20">
    <property type="match status" value="1"/>
</dbReference>
<dbReference type="OrthoDB" id="384974at2"/>
<evidence type="ECO:0000259" key="2">
    <source>
        <dbReference type="Pfam" id="PF08327"/>
    </source>
</evidence>
<sequence length="160" mass="18069">MEKLMQVQEVFIEETFHASIERVFNAWTDPGKLLQWYAPAGCTIRFKTLNIVTGGKFHSCISNPVHGDCWCIGEYLEVQPYIRIVFTLINADENGQPINPTTIGMDADWPGETVVTVTFSEVEKGITRLQLKQSVSQDLAKKTGAYPSWLQMLEKMRGVV</sequence>
<evidence type="ECO:0000313" key="4">
    <source>
        <dbReference type="Proteomes" id="UP000249547"/>
    </source>
</evidence>
<gene>
    <name evidence="3" type="ORF">LX64_01290</name>
</gene>
<dbReference type="EMBL" id="QLLL01000002">
    <property type="protein sequence ID" value="RAJ08636.1"/>
    <property type="molecule type" value="Genomic_DNA"/>
</dbReference>
<dbReference type="InterPro" id="IPR013538">
    <property type="entry name" value="ASHA1/2-like_C"/>
</dbReference>
<evidence type="ECO:0000256" key="1">
    <source>
        <dbReference type="ARBA" id="ARBA00006817"/>
    </source>
</evidence>
<dbReference type="Proteomes" id="UP000249547">
    <property type="component" value="Unassembled WGS sequence"/>
</dbReference>
<dbReference type="InterPro" id="IPR023393">
    <property type="entry name" value="START-like_dom_sf"/>
</dbReference>
<proteinExistence type="inferred from homology"/>
<dbReference type="AlphaFoldDB" id="A0A327QVD0"/>
<keyword evidence="4" id="KW-1185">Reference proteome</keyword>
<name>A0A327QVD0_9BACT</name>
<dbReference type="RefSeq" id="WP_111596766.1">
    <property type="nucleotide sequence ID" value="NZ_QLLL01000002.1"/>
</dbReference>
<comment type="caution">
    <text evidence="3">The sequence shown here is derived from an EMBL/GenBank/DDBJ whole genome shotgun (WGS) entry which is preliminary data.</text>
</comment>
<organism evidence="3 4">
    <name type="scientific">Chitinophaga skermanii</name>
    <dbReference type="NCBI Taxonomy" id="331697"/>
    <lineage>
        <taxon>Bacteria</taxon>
        <taxon>Pseudomonadati</taxon>
        <taxon>Bacteroidota</taxon>
        <taxon>Chitinophagia</taxon>
        <taxon>Chitinophagales</taxon>
        <taxon>Chitinophagaceae</taxon>
        <taxon>Chitinophaga</taxon>
    </lineage>
</organism>
<reference evidence="3 4" key="1">
    <citation type="submission" date="2018-06" db="EMBL/GenBank/DDBJ databases">
        <title>Genomic Encyclopedia of Archaeal and Bacterial Type Strains, Phase II (KMG-II): from individual species to whole genera.</title>
        <authorList>
            <person name="Goeker M."/>
        </authorList>
    </citation>
    <scope>NUCLEOTIDE SEQUENCE [LARGE SCALE GENOMIC DNA]</scope>
    <source>
        <strain evidence="3 4">DSM 23857</strain>
    </source>
</reference>
<dbReference type="Pfam" id="PF08327">
    <property type="entry name" value="AHSA1"/>
    <property type="match status" value="1"/>
</dbReference>
<evidence type="ECO:0000313" key="3">
    <source>
        <dbReference type="EMBL" id="RAJ08636.1"/>
    </source>
</evidence>
<feature type="domain" description="Activator of Hsp90 ATPase homologue 1/2-like C-terminal" evidence="2">
    <location>
        <begin position="18"/>
        <end position="158"/>
    </location>
</feature>
<protein>
    <submittedName>
        <fullName evidence="3">Uncharacterized protein YndB with AHSA1/START domain</fullName>
    </submittedName>
</protein>
<comment type="similarity">
    <text evidence="1">Belongs to the AHA1 family.</text>
</comment>
<dbReference type="SUPFAM" id="SSF55961">
    <property type="entry name" value="Bet v1-like"/>
    <property type="match status" value="1"/>
</dbReference>
<dbReference type="CDD" id="cd07814">
    <property type="entry name" value="SRPBCC_CalC_Aha1-like"/>
    <property type="match status" value="1"/>
</dbReference>